<accession>A0A1I4R505</accession>
<reference evidence="2" key="1">
    <citation type="submission" date="2016-10" db="EMBL/GenBank/DDBJ databases">
        <authorList>
            <person name="Varghese N."/>
            <person name="Submissions S."/>
        </authorList>
    </citation>
    <scope>NUCLEOTIDE SEQUENCE [LARGE SCALE GENOMIC DNA]</scope>
    <source>
        <strain evidence="2">Nm44</strain>
    </source>
</reference>
<protein>
    <submittedName>
        <fullName evidence="1">Uncharacterized protein</fullName>
    </submittedName>
</protein>
<proteinExistence type="predicted"/>
<evidence type="ECO:0000313" key="2">
    <source>
        <dbReference type="Proteomes" id="UP000183287"/>
    </source>
</evidence>
<gene>
    <name evidence="1" type="ORF">SAMN05421863_103029</name>
</gene>
<dbReference type="AlphaFoldDB" id="A0A1I4R505"/>
<organism evidence="1 2">
    <name type="scientific">Nitrosomonas communis</name>
    <dbReference type="NCBI Taxonomy" id="44574"/>
    <lineage>
        <taxon>Bacteria</taxon>
        <taxon>Pseudomonadati</taxon>
        <taxon>Pseudomonadota</taxon>
        <taxon>Betaproteobacteria</taxon>
        <taxon>Nitrosomonadales</taxon>
        <taxon>Nitrosomonadaceae</taxon>
        <taxon>Nitrosomonas</taxon>
    </lineage>
</organism>
<dbReference type="EMBL" id="FOUB01000030">
    <property type="protein sequence ID" value="SFM47372.1"/>
    <property type="molecule type" value="Genomic_DNA"/>
</dbReference>
<evidence type="ECO:0000313" key="1">
    <source>
        <dbReference type="EMBL" id="SFM47372.1"/>
    </source>
</evidence>
<name>A0A1I4R505_9PROT</name>
<sequence>MAFVADIRIVANSWPRPGNSHGANNALAFLEDSLYKPVDKQVSLLRADSDLSDSAFLDDLDRRSMHYLVALPLH</sequence>
<dbReference type="Proteomes" id="UP000183287">
    <property type="component" value="Unassembled WGS sequence"/>
</dbReference>
<keyword evidence="2" id="KW-1185">Reference proteome</keyword>